<dbReference type="Gene3D" id="1.20.1090.10">
    <property type="entry name" value="Dehydroquinate synthase-like - alpha domain"/>
    <property type="match status" value="1"/>
</dbReference>
<dbReference type="PROSITE" id="PS00913">
    <property type="entry name" value="ADH_IRON_1"/>
    <property type="match status" value="1"/>
</dbReference>
<dbReference type="InterPro" id="IPR039697">
    <property type="entry name" value="Alcohol_dehydrogenase_Fe"/>
</dbReference>
<evidence type="ECO:0000256" key="1">
    <source>
        <dbReference type="ARBA" id="ARBA00023002"/>
    </source>
</evidence>
<keyword evidence="1" id="KW-0560">Oxidoreductase</keyword>
<dbReference type="Pfam" id="PF25137">
    <property type="entry name" value="ADH_Fe_C"/>
    <property type="match status" value="1"/>
</dbReference>
<feature type="domain" description="Alcohol dehydrogenase iron-type/glycerol dehydrogenase GldA" evidence="2">
    <location>
        <begin position="5"/>
        <end position="167"/>
    </location>
</feature>
<dbReference type="GO" id="GO:0017000">
    <property type="term" value="P:antibiotic biosynthetic process"/>
    <property type="evidence" value="ECO:0007669"/>
    <property type="project" value="InterPro"/>
</dbReference>
<dbReference type="Gene3D" id="3.40.50.1970">
    <property type="match status" value="1"/>
</dbReference>
<dbReference type="FunFam" id="3.40.50.1970:FF:000003">
    <property type="entry name" value="Alcohol dehydrogenase, iron-containing"/>
    <property type="match status" value="1"/>
</dbReference>
<proteinExistence type="predicted"/>
<dbReference type="InterPro" id="IPR018211">
    <property type="entry name" value="ADH_Fe_CS"/>
</dbReference>
<dbReference type="PANTHER" id="PTHR11496">
    <property type="entry name" value="ALCOHOL DEHYDROGENASE"/>
    <property type="match status" value="1"/>
</dbReference>
<dbReference type="Pfam" id="PF00465">
    <property type="entry name" value="Fe-ADH"/>
    <property type="match status" value="1"/>
</dbReference>
<dbReference type="CDD" id="cd08182">
    <property type="entry name" value="HEPD"/>
    <property type="match status" value="1"/>
</dbReference>
<dbReference type="InterPro" id="IPR056798">
    <property type="entry name" value="ADH_Fe_C"/>
</dbReference>
<comment type="caution">
    <text evidence="4">The sequence shown here is derived from an EMBL/GenBank/DDBJ whole genome shotgun (WGS) entry which is preliminary data.</text>
</comment>
<organism evidence="4">
    <name type="scientific">marine sediment metagenome</name>
    <dbReference type="NCBI Taxonomy" id="412755"/>
    <lineage>
        <taxon>unclassified sequences</taxon>
        <taxon>metagenomes</taxon>
        <taxon>ecological metagenomes</taxon>
    </lineage>
</organism>
<dbReference type="GO" id="GO:0046872">
    <property type="term" value="F:metal ion binding"/>
    <property type="evidence" value="ECO:0007669"/>
    <property type="project" value="InterPro"/>
</dbReference>
<dbReference type="GO" id="GO:0004022">
    <property type="term" value="F:alcohol dehydrogenase (NAD+) activity"/>
    <property type="evidence" value="ECO:0007669"/>
    <property type="project" value="TreeGrafter"/>
</dbReference>
<name>A0A0F9LZZ7_9ZZZZ</name>
<dbReference type="InterPro" id="IPR035873">
    <property type="entry name" value="PhpC"/>
</dbReference>
<reference evidence="4" key="1">
    <citation type="journal article" date="2015" name="Nature">
        <title>Complex archaea that bridge the gap between prokaryotes and eukaryotes.</title>
        <authorList>
            <person name="Spang A."/>
            <person name="Saw J.H."/>
            <person name="Jorgensen S.L."/>
            <person name="Zaremba-Niedzwiedzka K."/>
            <person name="Martijn J."/>
            <person name="Lind A.E."/>
            <person name="van Eijk R."/>
            <person name="Schleper C."/>
            <person name="Guy L."/>
            <person name="Ettema T.J."/>
        </authorList>
    </citation>
    <scope>NUCLEOTIDE SEQUENCE</scope>
</reference>
<dbReference type="InterPro" id="IPR001670">
    <property type="entry name" value="ADH_Fe/GldA"/>
</dbReference>
<sequence>MLEYIGFNLIRRLEKILKKNKFQKIFLITGRKSFENTNIKKIIYNILKDYKFYHFNDYTLNPKVEDIKKGVKLFKKEKGDVIVAIGGGTVIDIGKCISLFSTNQGKIEDFILKKNKIKQKGIPLIRIPTTAGSGSEATHFAVVYIEKTKYSIAEFKYLQPRYVIVDPQLTLYLPSKISAISGMDAFCQAIESYWNINSTKKSKKYATRAIELVKNNLLKVINNPDKNSRLNMALAANYAGKAINITKTTACHAVSYPITSYFDVPHGHAVALTLSSMIKFNSEVSEKDILDPRGVKYVKKTMKDLISLIGATNFEEAKKLTNIFMKNIGLETNLKKLGIKTNEDINLIIKNGFNPERIRNNPRNLTESQLRKILGEIK</sequence>
<dbReference type="SUPFAM" id="SSF56796">
    <property type="entry name" value="Dehydroquinate synthase-like"/>
    <property type="match status" value="1"/>
</dbReference>
<protein>
    <submittedName>
        <fullName evidence="4">Uncharacterized protein</fullName>
    </submittedName>
</protein>
<dbReference type="PANTHER" id="PTHR11496:SF103">
    <property type="entry name" value="DEHYDROGENASE, PUTATIVE-RELATED"/>
    <property type="match status" value="1"/>
</dbReference>
<evidence type="ECO:0000259" key="2">
    <source>
        <dbReference type="Pfam" id="PF00465"/>
    </source>
</evidence>
<evidence type="ECO:0000259" key="3">
    <source>
        <dbReference type="Pfam" id="PF25137"/>
    </source>
</evidence>
<evidence type="ECO:0000313" key="4">
    <source>
        <dbReference type="EMBL" id="KKN00685.1"/>
    </source>
</evidence>
<dbReference type="AlphaFoldDB" id="A0A0F9LZZ7"/>
<dbReference type="EMBL" id="LAZR01005346">
    <property type="protein sequence ID" value="KKN00685.1"/>
    <property type="molecule type" value="Genomic_DNA"/>
</dbReference>
<feature type="domain" description="Fe-containing alcohol dehydrogenase-like C-terminal" evidence="3">
    <location>
        <begin position="179"/>
        <end position="374"/>
    </location>
</feature>
<gene>
    <name evidence="4" type="ORF">LCGC14_1135340</name>
</gene>
<accession>A0A0F9LZZ7</accession>